<organism evidence="1 2">
    <name type="scientific">Phascolarctobacterium succinatutens</name>
    <dbReference type="NCBI Taxonomy" id="626940"/>
    <lineage>
        <taxon>Bacteria</taxon>
        <taxon>Bacillati</taxon>
        <taxon>Bacillota</taxon>
        <taxon>Negativicutes</taxon>
        <taxon>Acidaminococcales</taxon>
        <taxon>Acidaminococcaceae</taxon>
        <taxon>Phascolarctobacterium</taxon>
    </lineage>
</organism>
<dbReference type="AlphaFoldDB" id="A0A1Q6R5S8"/>
<evidence type="ECO:0000313" key="1">
    <source>
        <dbReference type="EMBL" id="OLA37699.1"/>
    </source>
</evidence>
<dbReference type="Proteomes" id="UP000186777">
    <property type="component" value="Unassembled WGS sequence"/>
</dbReference>
<protein>
    <recommendedName>
        <fullName evidence="3">DUF1819 domain-containing protein</fullName>
    </recommendedName>
</protein>
<evidence type="ECO:0008006" key="3">
    <source>
        <dbReference type="Google" id="ProtNLM"/>
    </source>
</evidence>
<dbReference type="RefSeq" id="WP_303679837.1">
    <property type="nucleotide sequence ID" value="NZ_JAXJBD010000002.1"/>
</dbReference>
<dbReference type="STRING" id="626940.BHW43_05690"/>
<dbReference type="EMBL" id="MNTG01000028">
    <property type="protein sequence ID" value="OLA37699.1"/>
    <property type="molecule type" value="Genomic_DNA"/>
</dbReference>
<dbReference type="InterPro" id="IPR014948">
    <property type="entry name" value="BrxA"/>
</dbReference>
<proteinExistence type="predicted"/>
<dbReference type="Gene3D" id="1.10.3540.10">
    <property type="entry name" value="uncharacterized protein from magnetospirillum magneticum domain"/>
    <property type="match status" value="1"/>
</dbReference>
<evidence type="ECO:0000313" key="2">
    <source>
        <dbReference type="Proteomes" id="UP000186777"/>
    </source>
</evidence>
<reference evidence="1 2" key="1">
    <citation type="journal article" date="2016" name="Nat. Biotechnol.">
        <title>Measurement of bacterial replication rates in microbial communities.</title>
        <authorList>
            <person name="Brown C.T."/>
            <person name="Olm M.R."/>
            <person name="Thomas B.C."/>
            <person name="Banfield J.F."/>
        </authorList>
    </citation>
    <scope>NUCLEOTIDE SEQUENCE [LARGE SCALE GENOMIC DNA]</scope>
    <source>
        <strain evidence="1">46_33</strain>
    </source>
</reference>
<accession>A0A1Q6R5S8</accession>
<gene>
    <name evidence="1" type="ORF">BHW43_05690</name>
</gene>
<dbReference type="InterPro" id="IPR023137">
    <property type="entry name" value="BrxA_sf"/>
</dbReference>
<name>A0A1Q6R5S8_9FIRM</name>
<dbReference type="Pfam" id="PF08849">
    <property type="entry name" value="BrxA"/>
    <property type="match status" value="1"/>
</dbReference>
<comment type="caution">
    <text evidence="1">The sequence shown here is derived from an EMBL/GenBank/DDBJ whole genome shotgun (WGS) entry which is preliminary data.</text>
</comment>
<sequence>MQRNPYSAGAVKFSFWFQEFRKAVFMLADGASLAEIKKLNQETNIFAASSPERAKLIMSNVAKRIETLDPSFIPLFVRSDFVGQKLLCLIACMCTDTLFFDFVNDVIRVKLALGLNEYGDSDARKFWDDKQIQSDKVANLTEATRKRLLSTYKQYLYNAGITEGNVGSRKIIVPIISADIVAWLREHDLQPILVALTGE</sequence>